<evidence type="ECO:0000313" key="10">
    <source>
        <dbReference type="EMBL" id="WCL92607.1"/>
    </source>
</evidence>
<dbReference type="GO" id="GO:0015138">
    <property type="term" value="F:fumarate transmembrane transporter activity"/>
    <property type="evidence" value="ECO:0007669"/>
    <property type="project" value="TreeGrafter"/>
</dbReference>
<keyword evidence="3 9" id="KW-0813">Transport</keyword>
<evidence type="ECO:0000256" key="6">
    <source>
        <dbReference type="ARBA" id="ARBA00022847"/>
    </source>
</evidence>
<protein>
    <recommendedName>
        <fullName evidence="9">C4-dicarboxylate transport protein</fullName>
    </recommendedName>
</protein>
<gene>
    <name evidence="9" type="primary">dctA</name>
    <name evidence="10" type="ORF">TX73_012660</name>
</gene>
<keyword evidence="7 9" id="KW-1133">Transmembrane helix</keyword>
<keyword evidence="8 9" id="KW-0472">Membrane</keyword>
<evidence type="ECO:0000313" key="11">
    <source>
        <dbReference type="Proteomes" id="UP000001426"/>
    </source>
</evidence>
<accession>A0AAF0BQN2</accession>
<dbReference type="GO" id="GO:0070778">
    <property type="term" value="P:L-aspartate transmembrane transport"/>
    <property type="evidence" value="ECO:0007669"/>
    <property type="project" value="TreeGrafter"/>
</dbReference>
<feature type="transmembrane region" description="Helical" evidence="9">
    <location>
        <begin position="322"/>
        <end position="341"/>
    </location>
</feature>
<feature type="transmembrane region" description="Helical" evidence="9">
    <location>
        <begin position="62"/>
        <end position="83"/>
    </location>
</feature>
<feature type="transmembrane region" description="Helical" evidence="9">
    <location>
        <begin position="196"/>
        <end position="223"/>
    </location>
</feature>
<dbReference type="GO" id="GO:0005886">
    <property type="term" value="C:plasma membrane"/>
    <property type="evidence" value="ECO:0007669"/>
    <property type="project" value="UniProtKB-SubCell"/>
</dbReference>
<dbReference type="GO" id="GO:0015366">
    <property type="term" value="F:malate:proton symporter activity"/>
    <property type="evidence" value="ECO:0007669"/>
    <property type="project" value="TreeGrafter"/>
</dbReference>
<dbReference type="KEGG" id="rpa:TX73_012660"/>
<evidence type="ECO:0000256" key="9">
    <source>
        <dbReference type="HAMAP-Rule" id="MF_01300"/>
    </source>
</evidence>
<dbReference type="AlphaFoldDB" id="A0AAF0BQN2"/>
<organism evidence="10 11">
    <name type="scientific">Rhodopseudomonas palustris (strain ATCC BAA-98 / CGA009)</name>
    <dbReference type="NCBI Taxonomy" id="258594"/>
    <lineage>
        <taxon>Bacteria</taxon>
        <taxon>Pseudomonadati</taxon>
        <taxon>Pseudomonadota</taxon>
        <taxon>Alphaproteobacteria</taxon>
        <taxon>Hyphomicrobiales</taxon>
        <taxon>Nitrobacteraceae</taxon>
        <taxon>Rhodopseudomonas</taxon>
    </lineage>
</organism>
<dbReference type="InterPro" id="IPR001991">
    <property type="entry name" value="Na-dicarboxylate_symporter"/>
</dbReference>
<evidence type="ECO:0000256" key="7">
    <source>
        <dbReference type="ARBA" id="ARBA00022989"/>
    </source>
</evidence>
<sequence length="445" mass="46844">MSATTHIDAPALPKRGKSKPFYKVLYVQVLFAIVVGVLVGWLSPHFATNEWIKALGDGFVKLIKMVIAPIIFCTVVSGIAHIQDARKVGRVGIKALLYFEVVSSFALVLGLIVGNLFPVGHGLAAKPDAGAVAKYVDQASHMSAVDFVLHIIPDSVVGAFAKGDILQVLLFAVLFGFALMALGERGHRLRDVIDDAAHAVFGVIAIVMKAAPIGAFGAMAFTIGKYGPAALGNLIGLVALFYATSALFVVLVLGTIAKFVGFNIFKFIGYIKDELLIVLGTSSSESALPQLMEKLERLGCSKSVVGLVVPTGYSFNLDGTNIYMTLATLFIAQALGIELSFGDQVAILLVAMLTSKGASGVTGAGFVTLAGTLAAVNPALVPGMAIVFSIDKFMSEVRALTNITGNGVAAVFVSWWEGELDHDRLRANLSRNVDPSDVETAVTTG</sequence>
<dbReference type="EMBL" id="CP116810">
    <property type="protein sequence ID" value="WCL92607.1"/>
    <property type="molecule type" value="Genomic_DNA"/>
</dbReference>
<evidence type="ECO:0000256" key="2">
    <source>
        <dbReference type="ARBA" id="ARBA00006148"/>
    </source>
</evidence>
<dbReference type="InterPro" id="IPR018107">
    <property type="entry name" value="Na-dicarboxylate_symporter_CS"/>
</dbReference>
<evidence type="ECO:0000256" key="8">
    <source>
        <dbReference type="ARBA" id="ARBA00023136"/>
    </source>
</evidence>
<dbReference type="Gene3D" id="1.10.3860.10">
    <property type="entry name" value="Sodium:dicarboxylate symporter"/>
    <property type="match status" value="1"/>
</dbReference>
<feature type="transmembrane region" description="Helical" evidence="9">
    <location>
        <begin position="361"/>
        <end position="388"/>
    </location>
</feature>
<dbReference type="Pfam" id="PF00375">
    <property type="entry name" value="SDF"/>
    <property type="match status" value="1"/>
</dbReference>
<evidence type="ECO:0000256" key="1">
    <source>
        <dbReference type="ARBA" id="ARBA00004429"/>
    </source>
</evidence>
<feature type="transmembrane region" description="Helical" evidence="9">
    <location>
        <begin position="235"/>
        <end position="257"/>
    </location>
</feature>
<keyword evidence="6 9" id="KW-0769">Symport</keyword>
<feature type="transmembrane region" description="Helical" evidence="9">
    <location>
        <begin position="95"/>
        <end position="117"/>
    </location>
</feature>
<dbReference type="InterPro" id="IPR023954">
    <property type="entry name" value="C4_dicarb_transport"/>
</dbReference>
<dbReference type="PANTHER" id="PTHR42865:SF1">
    <property type="entry name" value="AEROBIC C4-DICARBOXYLATE TRANSPORT PROTEIN"/>
    <property type="match status" value="1"/>
</dbReference>
<feature type="transmembrane region" description="Helical" evidence="9">
    <location>
        <begin position="21"/>
        <end position="42"/>
    </location>
</feature>
<dbReference type="GO" id="GO:0015141">
    <property type="term" value="F:succinate transmembrane transporter activity"/>
    <property type="evidence" value="ECO:0007669"/>
    <property type="project" value="TreeGrafter"/>
</dbReference>
<dbReference type="GeneID" id="66893511"/>
<proteinExistence type="inferred from homology"/>
<feature type="transmembrane region" description="Helical" evidence="9">
    <location>
        <begin position="165"/>
        <end position="184"/>
    </location>
</feature>
<dbReference type="FunFam" id="1.10.3860.10:FF:000001">
    <property type="entry name" value="C4-dicarboxylate transport protein"/>
    <property type="match status" value="1"/>
</dbReference>
<dbReference type="PANTHER" id="PTHR42865">
    <property type="entry name" value="PROTON/GLUTAMATE-ASPARTATE SYMPORTER"/>
    <property type="match status" value="1"/>
</dbReference>
<dbReference type="PROSITE" id="PS00714">
    <property type="entry name" value="NA_DICARBOXYL_SYMP_2"/>
    <property type="match status" value="1"/>
</dbReference>
<dbReference type="HAMAP" id="MF_01300">
    <property type="entry name" value="C4_dicarb_transport"/>
    <property type="match status" value="1"/>
</dbReference>
<name>A0AAF0BQN2_RHOPA</name>
<dbReference type="InterPro" id="IPR036458">
    <property type="entry name" value="Na:dicarbo_symporter_sf"/>
</dbReference>
<reference evidence="10 11" key="1">
    <citation type="journal article" date="2004" name="Nat. Biotechnol.">
        <title>Complete genome sequence of the metabolically versatile photosynthetic bacterium Rhodopseudomonas palustris.</title>
        <authorList>
            <person name="Larimer F.W."/>
            <person name="Chain P."/>
            <person name="Hauser L."/>
            <person name="Lamerdin J."/>
            <person name="Malfatti S."/>
            <person name="Do L."/>
            <person name="Land M.L."/>
            <person name="Pelletier D.A."/>
            <person name="Beatty J.T."/>
            <person name="Lang A.S."/>
            <person name="Tabita F.R."/>
            <person name="Gibson J.L."/>
            <person name="Hanson T.E."/>
            <person name="Bobst C."/>
            <person name="Torres J.L."/>
            <person name="Peres C."/>
            <person name="Harrison F.H."/>
            <person name="Gibson J."/>
            <person name="Harwood C.S."/>
        </authorList>
    </citation>
    <scope>NUCLEOTIDE SEQUENCE [LARGE SCALE GENOMIC DNA]</scope>
    <source>
        <strain evidence="11">ATCC BAA-98 / CGA009</strain>
    </source>
</reference>
<dbReference type="PRINTS" id="PR00173">
    <property type="entry name" value="EDTRNSPORT"/>
</dbReference>
<keyword evidence="11" id="KW-1185">Reference proteome</keyword>
<keyword evidence="5 9" id="KW-0812">Transmembrane</keyword>
<comment type="subcellular location">
    <subcellularLocation>
        <location evidence="1 9">Cell inner membrane</location>
        <topology evidence="1 9">Multi-pass membrane protein</topology>
    </subcellularLocation>
</comment>
<dbReference type="NCBIfam" id="NF002461">
    <property type="entry name" value="PRK01663.1"/>
    <property type="match status" value="1"/>
</dbReference>
<keyword evidence="9" id="KW-0997">Cell inner membrane</keyword>
<comment type="function">
    <text evidence="9">Responsible for the transport of dicarboxylates such as succinate, fumarate, and malate from the periplasm across the membrane.</text>
</comment>
<evidence type="ECO:0000256" key="3">
    <source>
        <dbReference type="ARBA" id="ARBA00022448"/>
    </source>
</evidence>
<evidence type="ECO:0000256" key="4">
    <source>
        <dbReference type="ARBA" id="ARBA00022475"/>
    </source>
</evidence>
<dbReference type="SMR" id="A0AAF0BQN2"/>
<keyword evidence="4 9" id="KW-1003">Cell membrane</keyword>
<comment type="similarity">
    <text evidence="2 9">Belongs to the dicarboxylate/amino acid:cation symporter (DAACS) (TC 2.A.23) family.</text>
</comment>
<dbReference type="SUPFAM" id="SSF118215">
    <property type="entry name" value="Proton glutamate symport protein"/>
    <property type="match status" value="1"/>
</dbReference>
<evidence type="ECO:0000256" key="5">
    <source>
        <dbReference type="ARBA" id="ARBA00022692"/>
    </source>
</evidence>
<dbReference type="Proteomes" id="UP000001426">
    <property type="component" value="Chromosome"/>
</dbReference>
<dbReference type="RefSeq" id="WP_011157998.1">
    <property type="nucleotide sequence ID" value="NZ_CP116810.1"/>
</dbReference>